<dbReference type="SUPFAM" id="SSF46785">
    <property type="entry name" value="Winged helix' DNA-binding domain"/>
    <property type="match status" value="1"/>
</dbReference>
<keyword evidence="1" id="KW-0805">Transcription regulation</keyword>
<dbReference type="PANTHER" id="PTHR33154">
    <property type="entry name" value="TRANSCRIPTIONAL REGULATOR, ARSR FAMILY"/>
    <property type="match status" value="1"/>
</dbReference>
<evidence type="ECO:0000259" key="5">
    <source>
        <dbReference type="PROSITE" id="PS50987"/>
    </source>
</evidence>
<name>A0A6P0HGK3_9ACTN</name>
<dbReference type="Proteomes" id="UP000468687">
    <property type="component" value="Unassembled WGS sequence"/>
</dbReference>
<protein>
    <submittedName>
        <fullName evidence="6">Winged helix-turn-helix transcriptional regulator</fullName>
    </submittedName>
</protein>
<evidence type="ECO:0000256" key="2">
    <source>
        <dbReference type="ARBA" id="ARBA00023125"/>
    </source>
</evidence>
<feature type="domain" description="HTH arsR-type" evidence="5">
    <location>
        <begin position="5"/>
        <end position="105"/>
    </location>
</feature>
<evidence type="ECO:0000313" key="7">
    <source>
        <dbReference type="Proteomes" id="UP000468687"/>
    </source>
</evidence>
<dbReference type="GO" id="GO:0003700">
    <property type="term" value="F:DNA-binding transcription factor activity"/>
    <property type="evidence" value="ECO:0007669"/>
    <property type="project" value="InterPro"/>
</dbReference>
<dbReference type="CDD" id="cd00090">
    <property type="entry name" value="HTH_ARSR"/>
    <property type="match status" value="1"/>
</dbReference>
<accession>A0A6P0HGK3</accession>
<dbReference type="Gene3D" id="1.10.10.10">
    <property type="entry name" value="Winged helix-like DNA-binding domain superfamily/Winged helix DNA-binding domain"/>
    <property type="match status" value="1"/>
</dbReference>
<dbReference type="Pfam" id="PF12840">
    <property type="entry name" value="HTH_20"/>
    <property type="match status" value="1"/>
</dbReference>
<dbReference type="GO" id="GO:0003677">
    <property type="term" value="F:DNA binding"/>
    <property type="evidence" value="ECO:0007669"/>
    <property type="project" value="UniProtKB-KW"/>
</dbReference>
<dbReference type="PANTHER" id="PTHR33154:SF33">
    <property type="entry name" value="TRANSCRIPTIONAL REPRESSOR SDPR"/>
    <property type="match status" value="1"/>
</dbReference>
<feature type="region of interest" description="Disordered" evidence="4">
    <location>
        <begin position="101"/>
        <end position="130"/>
    </location>
</feature>
<keyword evidence="2" id="KW-0238">DNA-binding</keyword>
<evidence type="ECO:0000256" key="3">
    <source>
        <dbReference type="ARBA" id="ARBA00023163"/>
    </source>
</evidence>
<dbReference type="PROSITE" id="PS50987">
    <property type="entry name" value="HTH_ARSR_2"/>
    <property type="match status" value="1"/>
</dbReference>
<gene>
    <name evidence="6" type="ORF">G3T38_06020</name>
</gene>
<reference evidence="6 7" key="1">
    <citation type="journal article" date="2014" name="Int. J. Syst. Evol. Microbiol.">
        <title>Nocardioides zeae sp. nov., isolated from the stem of Zea mays.</title>
        <authorList>
            <person name="Glaeser S.P."/>
            <person name="McInroy J.A."/>
            <person name="Busse H.J."/>
            <person name="Kampfer P."/>
        </authorList>
    </citation>
    <scope>NUCLEOTIDE SEQUENCE [LARGE SCALE GENOMIC DNA]</scope>
    <source>
        <strain evidence="6 7">JCM 30728</strain>
    </source>
</reference>
<evidence type="ECO:0000313" key="6">
    <source>
        <dbReference type="EMBL" id="NEN77829.1"/>
    </source>
</evidence>
<evidence type="ECO:0000256" key="4">
    <source>
        <dbReference type="SAM" id="MobiDB-lite"/>
    </source>
</evidence>
<organism evidence="6 7">
    <name type="scientific">Nocardioides zeae</name>
    <dbReference type="NCBI Taxonomy" id="1457234"/>
    <lineage>
        <taxon>Bacteria</taxon>
        <taxon>Bacillati</taxon>
        <taxon>Actinomycetota</taxon>
        <taxon>Actinomycetes</taxon>
        <taxon>Propionibacteriales</taxon>
        <taxon>Nocardioidaceae</taxon>
        <taxon>Nocardioides</taxon>
    </lineage>
</organism>
<dbReference type="AlphaFoldDB" id="A0A6P0HGK3"/>
<dbReference type="NCBIfam" id="NF033788">
    <property type="entry name" value="HTH_metalloreg"/>
    <property type="match status" value="1"/>
</dbReference>
<sequence length="130" mass="13860">MRPRGGAVVRNAAQTAFEALSDPIRRRILHLLAENDETTAGALADAIQEVGRTAISSHLRVLRSADLVVERREGRYRYYALHPDGPVLDALGFLQSILSQGASPAAPSSDDDVADAPEQTAPDQDAAEAS</sequence>
<dbReference type="EMBL" id="JAAGXA010000003">
    <property type="protein sequence ID" value="NEN77829.1"/>
    <property type="molecule type" value="Genomic_DNA"/>
</dbReference>
<evidence type="ECO:0000256" key="1">
    <source>
        <dbReference type="ARBA" id="ARBA00023015"/>
    </source>
</evidence>
<keyword evidence="7" id="KW-1185">Reference proteome</keyword>
<dbReference type="SMART" id="SM00418">
    <property type="entry name" value="HTH_ARSR"/>
    <property type="match status" value="1"/>
</dbReference>
<keyword evidence="3" id="KW-0804">Transcription</keyword>
<dbReference type="InterPro" id="IPR036390">
    <property type="entry name" value="WH_DNA-bd_sf"/>
</dbReference>
<dbReference type="InterPro" id="IPR051081">
    <property type="entry name" value="HTH_MetalResp_TranReg"/>
</dbReference>
<dbReference type="PRINTS" id="PR00778">
    <property type="entry name" value="HTHARSR"/>
</dbReference>
<dbReference type="InterPro" id="IPR036388">
    <property type="entry name" value="WH-like_DNA-bd_sf"/>
</dbReference>
<proteinExistence type="predicted"/>
<dbReference type="InterPro" id="IPR011991">
    <property type="entry name" value="ArsR-like_HTH"/>
</dbReference>
<comment type="caution">
    <text evidence="6">The sequence shown here is derived from an EMBL/GenBank/DDBJ whole genome shotgun (WGS) entry which is preliminary data.</text>
</comment>
<dbReference type="InterPro" id="IPR001845">
    <property type="entry name" value="HTH_ArsR_DNA-bd_dom"/>
</dbReference>